<reference evidence="3" key="1">
    <citation type="submission" date="2015-06" db="EMBL/GenBank/DDBJ databases">
        <authorList>
            <person name="Radhakrishnan Rajesh"/>
            <person name="Underwood Anthony"/>
            <person name="Al-Shahib Ali"/>
        </authorList>
    </citation>
    <scope>NUCLEOTIDE SEQUENCE [LARGE SCALE GENOMIC DNA]</scope>
    <source>
        <strain evidence="3">P19_London_7_VIM_2_05_10</strain>
    </source>
</reference>
<sequence>MSTASAQDSQESGLIAVAILIALAIFLFWHYADRILGLWQMLIVPVARFVAWFAGTDLGGELAKLLKQDPKILARIPEYVGHLSPEQLKQLGFAGAKRYGDYVHRWTTLVVGPLMIFTGWKLMKHRDQNGAVFGVIEGVPALAKKLSEGSGREWMQQVKDLTKVAMFDGPIGQQAPITPWRWAEIYKLAKTDDQRQLVELDHERTRRTYLKTLGRRFTSIDALQKGPNGWIWTELMKQVRDDERKSATDYAIRGHLYEKTVIITLLRGMTTTMIVNFGPLQPLRHKDLAFFDAICSVGRRTCFASASGILGQYRYEVEMLRASKGKIAPELGRGAEWAVAWLEEALRTDPYEQPWFESDDIWLDFDPML</sequence>
<keyword evidence="1" id="KW-0812">Transmembrane</keyword>
<organism evidence="2 3">
    <name type="scientific">Pseudomonas aeruginosa</name>
    <dbReference type="NCBI Taxonomy" id="287"/>
    <lineage>
        <taxon>Bacteria</taxon>
        <taxon>Pseudomonadati</taxon>
        <taxon>Pseudomonadota</taxon>
        <taxon>Gammaproteobacteria</taxon>
        <taxon>Pseudomonadales</taxon>
        <taxon>Pseudomonadaceae</taxon>
        <taxon>Pseudomonas</taxon>
    </lineage>
</organism>
<evidence type="ECO:0000256" key="1">
    <source>
        <dbReference type="SAM" id="Phobius"/>
    </source>
</evidence>
<comment type="caution">
    <text evidence="2">The sequence shown here is derived from an EMBL/GenBank/DDBJ whole genome shotgun (WGS) entry which is preliminary data.</text>
</comment>
<name>A0A9P1W0G7_PSEAI</name>
<dbReference type="Proteomes" id="UP000045039">
    <property type="component" value="Unassembled WGS sequence"/>
</dbReference>
<dbReference type="EMBL" id="CVVU01000245">
    <property type="protein sequence ID" value="CRP80404.1"/>
    <property type="molecule type" value="Genomic_DNA"/>
</dbReference>
<dbReference type="AlphaFoldDB" id="A0A9P1W0G7"/>
<evidence type="ECO:0000313" key="3">
    <source>
        <dbReference type="Proteomes" id="UP000045039"/>
    </source>
</evidence>
<proteinExistence type="predicted"/>
<evidence type="ECO:0000313" key="2">
    <source>
        <dbReference type="EMBL" id="CRP80404.1"/>
    </source>
</evidence>
<accession>A0A9P1W0G7</accession>
<gene>
    <name evidence="2" type="ORF">PAERUG_P19_London_7_VIM_2_05_10_05601</name>
</gene>
<keyword evidence="1" id="KW-1133">Transmembrane helix</keyword>
<feature type="transmembrane region" description="Helical" evidence="1">
    <location>
        <begin position="12"/>
        <end position="32"/>
    </location>
</feature>
<dbReference type="RefSeq" id="WP_003149009.1">
    <property type="nucleotide sequence ID" value="NZ_CAADLS010000019.1"/>
</dbReference>
<protein>
    <submittedName>
        <fullName evidence="2">Uncharacterized protein</fullName>
    </submittedName>
</protein>
<keyword evidence="1" id="KW-0472">Membrane</keyword>